<dbReference type="InterPro" id="IPR003737">
    <property type="entry name" value="GlcNAc_PI_deacetylase-related"/>
</dbReference>
<dbReference type="InterPro" id="IPR024078">
    <property type="entry name" value="LmbE-like_dom_sf"/>
</dbReference>
<accession>A0A063Y495</accession>
<protein>
    <submittedName>
        <fullName evidence="1">Putative LmbE-like protein</fullName>
    </submittedName>
</protein>
<gene>
    <name evidence="1" type="ORF">ADINL_0231</name>
</gene>
<evidence type="ECO:0000313" key="1">
    <source>
        <dbReference type="EMBL" id="KDE41158.1"/>
    </source>
</evidence>
<dbReference type="Proteomes" id="UP000027318">
    <property type="component" value="Unassembled WGS sequence"/>
</dbReference>
<sequence length="173" mass="19530">MEQKLRNAAAVHALDILGVKQSFMLGFPDNRMDSIPLLEIVQKLESVLEQVKPHVVYTHHHGDLNIDHRIAHQAVMTACRPVPGTSVKEIYTFEVLSSTEWNTPGLTPFIPNVYVDISEYLDIKIQAISAYAMEMRDAPHSRSMVNIQQQAGYRGYSMGLYSAEAFSLIRMIL</sequence>
<proteinExistence type="predicted"/>
<dbReference type="SUPFAM" id="SSF102588">
    <property type="entry name" value="LmbE-like"/>
    <property type="match status" value="1"/>
</dbReference>
<reference evidence="1 2" key="1">
    <citation type="journal article" date="2005" name="Int. J. Syst. Evol. Microbiol.">
        <title>Nitrincola lacisaponensis gen. nov., sp. nov., a novel alkaliphilic bacterium isolated from an alkaline, saline lake.</title>
        <authorList>
            <person name="Dimitriu P.A."/>
            <person name="Shukla S.K."/>
            <person name="Conradt J."/>
            <person name="Marquez M.C."/>
            <person name="Ventosa A."/>
            <person name="Maglia A."/>
            <person name="Peyton B.M."/>
            <person name="Pinkart H.C."/>
            <person name="Mormile M.R."/>
        </authorList>
    </citation>
    <scope>NUCLEOTIDE SEQUENCE [LARGE SCALE GENOMIC DNA]</scope>
    <source>
        <strain evidence="1 2">4CA</strain>
    </source>
</reference>
<name>A0A063Y495_9GAMM</name>
<comment type="caution">
    <text evidence="1">The sequence shown here is derived from an EMBL/GenBank/DDBJ whole genome shotgun (WGS) entry which is preliminary data.</text>
</comment>
<dbReference type="Pfam" id="PF02585">
    <property type="entry name" value="PIG-L"/>
    <property type="match status" value="1"/>
</dbReference>
<evidence type="ECO:0000313" key="2">
    <source>
        <dbReference type="Proteomes" id="UP000027318"/>
    </source>
</evidence>
<dbReference type="STRING" id="267850.ADINL_0231"/>
<dbReference type="EMBL" id="JMSZ01000007">
    <property type="protein sequence ID" value="KDE41158.1"/>
    <property type="molecule type" value="Genomic_DNA"/>
</dbReference>
<keyword evidence="2" id="KW-1185">Reference proteome</keyword>
<dbReference type="AlphaFoldDB" id="A0A063Y495"/>
<organism evidence="1 2">
    <name type="scientific">Nitrincola lacisaponensis</name>
    <dbReference type="NCBI Taxonomy" id="267850"/>
    <lineage>
        <taxon>Bacteria</taxon>
        <taxon>Pseudomonadati</taxon>
        <taxon>Pseudomonadota</taxon>
        <taxon>Gammaproteobacteria</taxon>
        <taxon>Oceanospirillales</taxon>
        <taxon>Oceanospirillaceae</taxon>
        <taxon>Nitrincola</taxon>
    </lineage>
</organism>
<dbReference type="Gene3D" id="3.40.50.10320">
    <property type="entry name" value="LmbE-like"/>
    <property type="match status" value="1"/>
</dbReference>